<dbReference type="Proteomes" id="UP001596274">
    <property type="component" value="Unassembled WGS sequence"/>
</dbReference>
<protein>
    <submittedName>
        <fullName evidence="1">Uncharacterized protein</fullName>
    </submittedName>
</protein>
<evidence type="ECO:0000313" key="1">
    <source>
        <dbReference type="EMBL" id="MFC6770586.1"/>
    </source>
</evidence>
<accession>A0ABD5T349</accession>
<comment type="caution">
    <text evidence="1">The sequence shown here is derived from an EMBL/GenBank/DDBJ whole genome shotgun (WGS) entry which is preliminary data.</text>
</comment>
<sequence length="82" mass="9415">MSAERDSDEEVQIAVDLDGDVVEIERERIETIRIDQLFQPIDDDNCDGRLQLWSDSGGWSGYERRGDELYHVNVLTETTIEG</sequence>
<reference evidence="1 2" key="1">
    <citation type="journal article" date="2019" name="Int. J. Syst. Evol. Microbiol.">
        <title>The Global Catalogue of Microorganisms (GCM) 10K type strain sequencing project: providing services to taxonomists for standard genome sequencing and annotation.</title>
        <authorList>
            <consortium name="The Broad Institute Genomics Platform"/>
            <consortium name="The Broad Institute Genome Sequencing Center for Infectious Disease"/>
            <person name="Wu L."/>
            <person name="Ma J."/>
        </authorList>
    </citation>
    <scope>NUCLEOTIDE SEQUENCE [LARGE SCALE GENOMIC DNA]</scope>
    <source>
        <strain evidence="1 2">PJ61</strain>
    </source>
</reference>
<keyword evidence="2" id="KW-1185">Reference proteome</keyword>
<organism evidence="1 2">
    <name type="scientific">Halorubrum pallidum</name>
    <dbReference type="NCBI Taxonomy" id="1526114"/>
    <lineage>
        <taxon>Archaea</taxon>
        <taxon>Methanobacteriati</taxon>
        <taxon>Methanobacteriota</taxon>
        <taxon>Stenosarchaea group</taxon>
        <taxon>Halobacteria</taxon>
        <taxon>Halobacteriales</taxon>
        <taxon>Haloferacaceae</taxon>
        <taxon>Halorubrum</taxon>
    </lineage>
</organism>
<dbReference type="AlphaFoldDB" id="A0ABD5T349"/>
<dbReference type="EMBL" id="JBHSWT010000089">
    <property type="protein sequence ID" value="MFC6770586.1"/>
    <property type="molecule type" value="Genomic_DNA"/>
</dbReference>
<name>A0ABD5T349_9EURY</name>
<proteinExistence type="predicted"/>
<gene>
    <name evidence="1" type="ORF">ACFQDD_03440</name>
</gene>
<evidence type="ECO:0000313" key="2">
    <source>
        <dbReference type="Proteomes" id="UP001596274"/>
    </source>
</evidence>